<gene>
    <name evidence="9" type="primary">rfbA</name>
    <name evidence="9" type="ORF">KVG96_05270</name>
</gene>
<dbReference type="EC" id="2.7.7.24" evidence="7"/>
<reference evidence="9 10" key="1">
    <citation type="submission" date="2021-06" db="EMBL/GenBank/DDBJ databases">
        <title>Updating the genus Pseudomonas: Description of 43 new species and partition of the Pseudomonas putida group.</title>
        <authorList>
            <person name="Girard L."/>
            <person name="Lood C."/>
            <person name="Vandamme P."/>
            <person name="Rokni-Zadeh H."/>
            <person name="Van Noort V."/>
            <person name="Hofte M."/>
            <person name="Lavigne R."/>
            <person name="De Mot R."/>
        </authorList>
    </citation>
    <scope>NUCLEOTIDE SEQUENCE [LARGE SCALE GENOMIC DNA]</scope>
    <source>
        <strain evidence="9 10">COR58</strain>
    </source>
</reference>
<evidence type="ECO:0000256" key="2">
    <source>
        <dbReference type="ARBA" id="ARBA00005125"/>
    </source>
</evidence>
<evidence type="ECO:0000256" key="5">
    <source>
        <dbReference type="ARBA" id="ARBA00022723"/>
    </source>
</evidence>
<evidence type="ECO:0000256" key="6">
    <source>
        <dbReference type="ARBA" id="ARBA00022842"/>
    </source>
</evidence>
<dbReference type="NCBIfam" id="TIGR01207">
    <property type="entry name" value="rmlA"/>
    <property type="match status" value="1"/>
</dbReference>
<dbReference type="Pfam" id="PF00483">
    <property type="entry name" value="NTP_transferase"/>
    <property type="match status" value="1"/>
</dbReference>
<dbReference type="CDD" id="cd02538">
    <property type="entry name" value="G1P_TT_short"/>
    <property type="match status" value="1"/>
</dbReference>
<proteinExistence type="inferred from homology"/>
<evidence type="ECO:0000256" key="1">
    <source>
        <dbReference type="ARBA" id="ARBA00004781"/>
    </source>
</evidence>
<dbReference type="RefSeq" id="WP_217891095.1">
    <property type="nucleotide sequence ID" value="NZ_JAHSTS010000001.1"/>
</dbReference>
<comment type="caution">
    <text evidence="9">The sequence shown here is derived from an EMBL/GenBank/DDBJ whole genome shotgun (WGS) entry which is preliminary data.</text>
</comment>
<dbReference type="InterPro" id="IPR005835">
    <property type="entry name" value="NTP_transferase_dom"/>
</dbReference>
<keyword evidence="10" id="KW-1185">Reference proteome</keyword>
<evidence type="ECO:0000256" key="3">
    <source>
        <dbReference type="ARBA" id="ARBA00022679"/>
    </source>
</evidence>
<dbReference type="EMBL" id="JAHSTS010000001">
    <property type="protein sequence ID" value="MBV4457356.1"/>
    <property type="molecule type" value="Genomic_DNA"/>
</dbReference>
<feature type="domain" description="Nucleotidyl transferase" evidence="8">
    <location>
        <begin position="7"/>
        <end position="243"/>
    </location>
</feature>
<comment type="catalytic activity">
    <reaction evidence="7">
        <text>dTTP + alpha-D-glucose 1-phosphate + H(+) = dTDP-alpha-D-glucose + diphosphate</text>
        <dbReference type="Rhea" id="RHEA:15225"/>
        <dbReference type="ChEBI" id="CHEBI:15378"/>
        <dbReference type="ChEBI" id="CHEBI:33019"/>
        <dbReference type="ChEBI" id="CHEBI:37568"/>
        <dbReference type="ChEBI" id="CHEBI:57477"/>
        <dbReference type="ChEBI" id="CHEBI:58601"/>
        <dbReference type="EC" id="2.7.7.24"/>
    </reaction>
</comment>
<evidence type="ECO:0000259" key="8">
    <source>
        <dbReference type="Pfam" id="PF00483"/>
    </source>
</evidence>
<comment type="pathway">
    <text evidence="1">Carbohydrate biosynthesis; dTDP-L-rhamnose biosynthesis.</text>
</comment>
<keyword evidence="6 7" id="KW-0460">Magnesium</keyword>
<dbReference type="GO" id="GO:0008879">
    <property type="term" value="F:glucose-1-phosphate thymidylyltransferase activity"/>
    <property type="evidence" value="ECO:0007669"/>
    <property type="project" value="UniProtKB-EC"/>
</dbReference>
<keyword evidence="3 7" id="KW-0808">Transferase</keyword>
<evidence type="ECO:0000313" key="10">
    <source>
        <dbReference type="Proteomes" id="UP000765224"/>
    </source>
</evidence>
<keyword evidence="4 7" id="KW-0548">Nucleotidyltransferase</keyword>
<evidence type="ECO:0000256" key="7">
    <source>
        <dbReference type="RuleBase" id="RU003706"/>
    </source>
</evidence>
<comment type="function">
    <text evidence="7">Catalyzes the formation of dTDP-glucose, from dTTP and glucose 1-phosphate, as well as its pyrophosphorolysis.</text>
</comment>
<dbReference type="PANTHER" id="PTHR43532">
    <property type="entry name" value="GLUCOSE-1-PHOSPHATE THYMIDYLYLTRANSFERASE"/>
    <property type="match status" value="1"/>
</dbReference>
<protein>
    <recommendedName>
        <fullName evidence="7">Glucose-1-phosphate thymidylyltransferase</fullName>
        <ecNumber evidence="7">2.7.7.24</ecNumber>
    </recommendedName>
</protein>
<sequence length="296" mass="32731">MIKTNRKGIILAGGSGTRLHPVTLGVSKQLLPIYDKPMIFYPLSVLMLAGMREILIISTPEDLPNFRKLLGDGSLYGIELSYAEQPSPDGLAQAFIIGESFIGDDPCCLILGDNIFYGQYFTENLRSANAQPSGATVFGYHVSDPERFGVVEFDASGSALSIEEKPLKPKSNYAVTGLYFYDNKVVEIAKGIKPSARGELEITDINRAYLEQKTLNVEMLGRGFAWLDTGTHDSLLEAGHFVHTIEHRQGLKVACLEEIAYNNGWIDAEQLKVQAERLKKTGYGQYLQKLLDHPSI</sequence>
<dbReference type="InterPro" id="IPR005907">
    <property type="entry name" value="G1P_thy_trans_s"/>
</dbReference>
<name>A0ABS6PA56_9PSED</name>
<dbReference type="Proteomes" id="UP000765224">
    <property type="component" value="Unassembled WGS sequence"/>
</dbReference>
<accession>A0ABS6PA56</accession>
<dbReference type="PANTHER" id="PTHR43532:SF1">
    <property type="entry name" value="GLUCOSE-1-PHOSPHATE THYMIDYLYLTRANSFERASE 1"/>
    <property type="match status" value="1"/>
</dbReference>
<comment type="pathway">
    <text evidence="2">Bacterial outer membrane biogenesis; LPS O-antigen biosynthesis.</text>
</comment>
<evidence type="ECO:0000256" key="4">
    <source>
        <dbReference type="ARBA" id="ARBA00022695"/>
    </source>
</evidence>
<comment type="similarity">
    <text evidence="7">Belongs to the glucose-1-phosphate thymidylyltransferase family.</text>
</comment>
<keyword evidence="5 7" id="KW-0479">Metal-binding</keyword>
<organism evidence="9 10">
    <name type="scientific">Pseudomonas ekonensis</name>
    <dbReference type="NCBI Taxonomy" id="2842353"/>
    <lineage>
        <taxon>Bacteria</taxon>
        <taxon>Pseudomonadati</taxon>
        <taxon>Pseudomonadota</taxon>
        <taxon>Gammaproteobacteria</taxon>
        <taxon>Pseudomonadales</taxon>
        <taxon>Pseudomonadaceae</taxon>
        <taxon>Pseudomonas</taxon>
    </lineage>
</organism>
<evidence type="ECO:0000313" key="9">
    <source>
        <dbReference type="EMBL" id="MBV4457356.1"/>
    </source>
</evidence>